<protein>
    <submittedName>
        <fullName evidence="2">DUF4329 domain-containing protein</fullName>
    </submittedName>
</protein>
<evidence type="ECO:0000313" key="3">
    <source>
        <dbReference type="Proteomes" id="UP000722111"/>
    </source>
</evidence>
<dbReference type="EMBL" id="JACOPX010000013">
    <property type="protein sequence ID" value="MBF6035516.1"/>
    <property type="molecule type" value="Genomic_DNA"/>
</dbReference>
<comment type="caution">
    <text evidence="2">The sequence shown here is derived from an EMBL/GenBank/DDBJ whole genome shotgun (WGS) entry which is preliminary data.</text>
</comment>
<dbReference type="Proteomes" id="UP000722111">
    <property type="component" value="Unassembled WGS sequence"/>
</dbReference>
<name>A0ABS0BM35_9PSED</name>
<proteinExistence type="predicted"/>
<reference evidence="2 3" key="1">
    <citation type="submission" date="2020-08" db="EMBL/GenBank/DDBJ databases">
        <title>Description of novel Pseudomonas species.</title>
        <authorList>
            <person name="Duman M."/>
            <person name="Mulet M."/>
            <person name="Altun S."/>
            <person name="Saticioglu I.B."/>
            <person name="Lalucat J."/>
            <person name="Garcia-Valdes E."/>
        </authorList>
    </citation>
    <scope>NUCLEOTIDE SEQUENCE [LARGE SCALE GENOMIC DNA]</scope>
    <source>
        <strain evidence="2 3">P155</strain>
    </source>
</reference>
<feature type="domain" description="DUF4329" evidence="1">
    <location>
        <begin position="45"/>
        <end position="161"/>
    </location>
</feature>
<dbReference type="InterPro" id="IPR025479">
    <property type="entry name" value="DUF4329"/>
</dbReference>
<evidence type="ECO:0000313" key="2">
    <source>
        <dbReference type="EMBL" id="MBF6035516.1"/>
    </source>
</evidence>
<gene>
    <name evidence="2" type="ORF">H8F23_19880</name>
</gene>
<keyword evidence="3" id="KW-1185">Reference proteome</keyword>
<organism evidence="2 3">
    <name type="scientific">Pseudomonas neuropathica</name>
    <dbReference type="NCBI Taxonomy" id="2730425"/>
    <lineage>
        <taxon>Bacteria</taxon>
        <taxon>Pseudomonadati</taxon>
        <taxon>Pseudomonadota</taxon>
        <taxon>Gammaproteobacteria</taxon>
        <taxon>Pseudomonadales</taxon>
        <taxon>Pseudomonadaceae</taxon>
        <taxon>Pseudomonas</taxon>
    </lineage>
</organism>
<accession>A0ABS0BM35</accession>
<sequence>MSDVSGRSGGAASSTATFKLPPVSPAFLSEEDAAYWVHTRIPLNPDKEYGSVILLRPDGKFLATSPIPGEATRFDFGTIVPTDARGDMLHPLGYRCIASVHSHPPIHDQFRNGNRRQDENLLRLFMSFYSGGDFIGDVSSRDFFRSAYLSGPDGSLLKYVSSGSPEERDYFLWHQSGAPSGDASGAYDVMALINKLATVGELNVIVSNADWGHSVGRVPADWTAGAAFSTGAVTEMPLMTRVCVNAERAVLAALKSRGAQTAGLILKKLTGEEYVATHARPSGLAAWDAGHLFPLDTQGDLQLPRGYRLEGFYFASRPDPKQFPPVQPWLYENFFSPHDMAVAIAAFGRNRHLAKVGRGLSLFMLAHDQAMLKYSFSGTPVEAALSVEYADGTISDNGLQARLSAGTLRPHAFVSMLVLAGKVEVLRGSALWANLGAVDLEWQPFSHFPWPALSREFLTADDAARHAHEKIGNRRDRQYVGYIFQRDNRFVVTEPLPGDIATLGQNRLYPQDNNGHAIFPDDHLLHARYVSHVALSKLDPADVDYPKWTFHEALLSLQMFSVDEIRQVLLDQVVLYASAVPDSLLRYESNGSSSAQSLSRRLGTRHNPGALATELAAGSKRPQDFIREQAASGRLTSLLDNQLWGYRGRIAPTWSVREAPPDPDAPVWQVIHEFPKHTAELAVSSLPGHIRPAKDLPALALPLPLPWRRPATVAYGAVFASADEVAQSQHAHDRHWQEERSACFGFILKHRERDEYIATERVPVSAAQRNLFELDSLFALQRTSPGYRFPDDFDLHASWYSHHHVEGAAKSPDDWLAHYFISPDNLTTAMSYGRRRPVIASDVPVALYIAARDGALLKYAGNKSSKLFHEATSQGALETIKNDLASGKWQPTDFVHEVANSGELAVMRAGICWDRTGPVKVPWQPYANLQRRWLGPVFQTADDAAIHARTLLPAVTDSVYGGLILETAEKRYVATAPIEVSHEDFEVTQVCPEESRTQGLFPADCHIVARYRSRITREASLVVSPVQKQIYLNMLSVDVLESAFNRRGVTDRYRVLADGSLVRYKPEPLYEYLFAPDGSVLSYQPQAELFSQLLGQGDRFAAVDAKAIMQGLRSRHLQPVEWINALAKGGRLQVIKGSDIWGLPRRVIVWAPYSTDLLPTRDYDKALSRPACSPQFVQADAAARYVHEASVSRETAAFGFILGNPEGIFLATLPVAVQRSALTLDRVFEQGELVSGFTLHGLYLRAALPPLGVRSDDVRQCFFMPSEIQSACVRADTPQGYLPIYFSCADGALLKLQLHAFEPGEFYDRFGQIEFRPNAFVSVQQAAADERDIAKGTFRISAYVHRMARAGKLEVIESSDHWSRHGEVGDSWQPRQVDVGREQRWQENPVPALGPVFHHPDDAARHTQKRATESVFDVGHESAILASATGSQFVPLEPMLWSAHDRNPLARIFLSANDASASWRHPAPHYPEGYTPVAAHQLHLSGNTTLGQDAEEVGVNFAAPELVYAHTHDLKSRGFDIQHYFYSTPHQVLLKYTPSYSDAERDLLLTRSVFFLDGRWTNRLSPGEFISRLMALGEFRVLVAGHYWRQTGLIRRGWNLLRQQPSPQGAVRVRDEL</sequence>
<evidence type="ECO:0000259" key="1">
    <source>
        <dbReference type="Pfam" id="PF14220"/>
    </source>
</evidence>
<dbReference type="RefSeq" id="WP_194935511.1">
    <property type="nucleotide sequence ID" value="NZ_JACOPX010000013.1"/>
</dbReference>
<dbReference type="Pfam" id="PF14220">
    <property type="entry name" value="DUF4329"/>
    <property type="match status" value="1"/>
</dbReference>